<organism evidence="1 2">
    <name type="scientific">Cinchona calisaya</name>
    <dbReference type="NCBI Taxonomy" id="153742"/>
    <lineage>
        <taxon>Eukaryota</taxon>
        <taxon>Viridiplantae</taxon>
        <taxon>Streptophyta</taxon>
        <taxon>Embryophyta</taxon>
        <taxon>Tracheophyta</taxon>
        <taxon>Spermatophyta</taxon>
        <taxon>Magnoliopsida</taxon>
        <taxon>eudicotyledons</taxon>
        <taxon>Gunneridae</taxon>
        <taxon>Pentapetalae</taxon>
        <taxon>asterids</taxon>
        <taxon>lamiids</taxon>
        <taxon>Gentianales</taxon>
        <taxon>Rubiaceae</taxon>
        <taxon>Cinchonoideae</taxon>
        <taxon>Cinchoneae</taxon>
        <taxon>Cinchona</taxon>
    </lineage>
</organism>
<evidence type="ECO:0008006" key="3">
    <source>
        <dbReference type="Google" id="ProtNLM"/>
    </source>
</evidence>
<evidence type="ECO:0000313" key="1">
    <source>
        <dbReference type="EMBL" id="KAL3501913.1"/>
    </source>
</evidence>
<sequence>MVNSNFASAISLHSHASYVAVFNGLSFSEWCEQVEFHLGVLDLDLALLKDKPTAITDSSSEEDKLYHKAWEQSNRLSLKFLRMTIANKIKTTIPQIESAKEYLKFVEERFRSADKSLAVYE</sequence>
<gene>
    <name evidence="1" type="ORF">ACH5RR_036362</name>
</gene>
<keyword evidence="2" id="KW-1185">Reference proteome</keyword>
<name>A0ABD2Y338_9GENT</name>
<evidence type="ECO:0000313" key="2">
    <source>
        <dbReference type="Proteomes" id="UP001630127"/>
    </source>
</evidence>
<accession>A0ABD2Y338</accession>
<dbReference type="Proteomes" id="UP001630127">
    <property type="component" value="Unassembled WGS sequence"/>
</dbReference>
<protein>
    <recommendedName>
        <fullName evidence="3">UBN2 domain-containing protein</fullName>
    </recommendedName>
</protein>
<dbReference type="AlphaFoldDB" id="A0ABD2Y338"/>
<reference evidence="1 2" key="1">
    <citation type="submission" date="2024-11" db="EMBL/GenBank/DDBJ databases">
        <title>A near-complete genome assembly of Cinchona calisaya.</title>
        <authorList>
            <person name="Lian D.C."/>
            <person name="Zhao X.W."/>
            <person name="Wei L."/>
        </authorList>
    </citation>
    <scope>NUCLEOTIDE SEQUENCE [LARGE SCALE GENOMIC DNA]</scope>
    <source>
        <tissue evidence="1">Nenye</tissue>
    </source>
</reference>
<comment type="caution">
    <text evidence="1">The sequence shown here is derived from an EMBL/GenBank/DDBJ whole genome shotgun (WGS) entry which is preliminary data.</text>
</comment>
<dbReference type="EMBL" id="JBJUIK010000015">
    <property type="protein sequence ID" value="KAL3501913.1"/>
    <property type="molecule type" value="Genomic_DNA"/>
</dbReference>
<proteinExistence type="predicted"/>